<name>A0A0F9EAK1_9ZZZZ</name>
<protein>
    <submittedName>
        <fullName evidence="1">Uncharacterized protein</fullName>
    </submittedName>
</protein>
<reference evidence="1" key="1">
    <citation type="journal article" date="2015" name="Nature">
        <title>Complex archaea that bridge the gap between prokaryotes and eukaryotes.</title>
        <authorList>
            <person name="Spang A."/>
            <person name="Saw J.H."/>
            <person name="Jorgensen S.L."/>
            <person name="Zaremba-Niedzwiedzka K."/>
            <person name="Martijn J."/>
            <person name="Lind A.E."/>
            <person name="van Eijk R."/>
            <person name="Schleper C."/>
            <person name="Guy L."/>
            <person name="Ettema T.J."/>
        </authorList>
    </citation>
    <scope>NUCLEOTIDE SEQUENCE</scope>
</reference>
<comment type="caution">
    <text evidence="1">The sequence shown here is derived from an EMBL/GenBank/DDBJ whole genome shotgun (WGS) entry which is preliminary data.</text>
</comment>
<dbReference type="EMBL" id="LAZR01025694">
    <property type="protein sequence ID" value="KKL71088.1"/>
    <property type="molecule type" value="Genomic_DNA"/>
</dbReference>
<sequence>MVEPELRPEFVKELLEAQKEETVKVEDWDKHFGLNH</sequence>
<organism evidence="1">
    <name type="scientific">marine sediment metagenome</name>
    <dbReference type="NCBI Taxonomy" id="412755"/>
    <lineage>
        <taxon>unclassified sequences</taxon>
        <taxon>metagenomes</taxon>
        <taxon>ecological metagenomes</taxon>
    </lineage>
</organism>
<proteinExistence type="predicted"/>
<accession>A0A0F9EAK1</accession>
<gene>
    <name evidence="1" type="ORF">LCGC14_2098410</name>
</gene>
<evidence type="ECO:0000313" key="1">
    <source>
        <dbReference type="EMBL" id="KKL71088.1"/>
    </source>
</evidence>
<dbReference type="AlphaFoldDB" id="A0A0F9EAK1"/>